<comment type="catalytic activity">
    <reaction evidence="6">
        <text>octanoyl-[ACP] + L-lysyl-[protein] = N(6)-octanoyl-L-lysyl-[protein] + holo-[ACP] + H(+)</text>
        <dbReference type="Rhea" id="RHEA:17665"/>
        <dbReference type="Rhea" id="RHEA-COMP:9636"/>
        <dbReference type="Rhea" id="RHEA-COMP:9685"/>
        <dbReference type="Rhea" id="RHEA-COMP:9752"/>
        <dbReference type="Rhea" id="RHEA-COMP:9928"/>
        <dbReference type="ChEBI" id="CHEBI:15378"/>
        <dbReference type="ChEBI" id="CHEBI:29969"/>
        <dbReference type="ChEBI" id="CHEBI:64479"/>
        <dbReference type="ChEBI" id="CHEBI:78463"/>
        <dbReference type="ChEBI" id="CHEBI:78809"/>
        <dbReference type="EC" id="2.3.1.181"/>
    </reaction>
</comment>
<dbReference type="EMBL" id="CP002689">
    <property type="protein sequence ID" value="AEE13146.1"/>
    <property type="molecule type" value="Genomic_DNA"/>
</dbReference>
<evidence type="ECO:0000256" key="4">
    <source>
        <dbReference type="ARBA" id="ARBA00023315"/>
    </source>
</evidence>
<comment type="function">
    <text evidence="5 6">Catalyzes the transfer of endogenously produced octanoic acid from octanoyl-acyl-carrier-protein onto the lipoyl domains of lipoate-dependent enzymes. Lipoyl-ACP can also act as a substrate although octanoyl-ACP is likely to be the physiological substrate.</text>
</comment>
<dbReference type="GO" id="GO:0009249">
    <property type="term" value="P:protein lipoylation"/>
    <property type="evidence" value="ECO:0007669"/>
    <property type="project" value="InterPro"/>
</dbReference>
<evidence type="ECO:0000256" key="2">
    <source>
        <dbReference type="ARBA" id="ARBA00022490"/>
    </source>
</evidence>
<organism evidence="8 9">
    <name type="scientific">Porphyromonas asaccharolytica (strain ATCC 25260 / DSM 20707 / BCRC 10618 / CCUG 7834 / JCM 6326 / LMG 13178 / VPI 4198 / B440)</name>
    <name type="common">Bacteroides asaccharolyticus</name>
    <dbReference type="NCBI Taxonomy" id="879243"/>
    <lineage>
        <taxon>Bacteria</taxon>
        <taxon>Pseudomonadati</taxon>
        <taxon>Bacteroidota</taxon>
        <taxon>Bacteroidia</taxon>
        <taxon>Bacteroidales</taxon>
        <taxon>Porphyromonadaceae</taxon>
        <taxon>Porphyromonas</taxon>
    </lineage>
</organism>
<dbReference type="UniPathway" id="UPA00538">
    <property type="reaction ID" value="UER00592"/>
</dbReference>
<evidence type="ECO:0000313" key="9">
    <source>
        <dbReference type="Proteomes" id="UP000006545"/>
    </source>
</evidence>
<evidence type="ECO:0000256" key="5">
    <source>
        <dbReference type="ARBA" id="ARBA00024732"/>
    </source>
</evidence>
<feature type="binding site" evidence="6">
    <location>
        <begin position="456"/>
        <end position="458"/>
    </location>
    <ligand>
        <name>substrate</name>
    </ligand>
</feature>
<feature type="binding site" evidence="6">
    <location>
        <begin position="371"/>
        <end position="378"/>
    </location>
    <ligand>
        <name>substrate</name>
    </ligand>
</feature>
<comment type="subcellular location">
    <subcellularLocation>
        <location evidence="6">Cytoplasm</location>
    </subcellularLocation>
</comment>
<dbReference type="RefSeq" id="WP_013760573.1">
    <property type="nucleotide sequence ID" value="NC_015501.1"/>
</dbReference>
<dbReference type="OrthoDB" id="9781189at2"/>
<dbReference type="InterPro" id="IPR020605">
    <property type="entry name" value="Octanoyltransferase_CS"/>
</dbReference>
<accession>F4KLR1</accession>
<dbReference type="HAMAP" id="MF_00013">
    <property type="entry name" value="LipB"/>
    <property type="match status" value="1"/>
</dbReference>
<dbReference type="SMART" id="SM00849">
    <property type="entry name" value="Lactamase_B"/>
    <property type="match status" value="1"/>
</dbReference>
<dbReference type="PROSITE" id="PS51733">
    <property type="entry name" value="BPL_LPL_CATALYTIC"/>
    <property type="match status" value="1"/>
</dbReference>
<dbReference type="SUPFAM" id="SSF56281">
    <property type="entry name" value="Metallo-hydrolase/oxidoreductase"/>
    <property type="match status" value="1"/>
</dbReference>
<dbReference type="Pfam" id="PF21948">
    <property type="entry name" value="LplA-B_cat"/>
    <property type="match status" value="1"/>
</dbReference>
<feature type="site" description="Lowers pKa of active site Cys" evidence="6">
    <location>
        <position position="440"/>
    </location>
</feature>
<dbReference type="Proteomes" id="UP000006545">
    <property type="component" value="Chromosome"/>
</dbReference>
<keyword evidence="2 6" id="KW-0963">Cytoplasm</keyword>
<dbReference type="eggNOG" id="COG0321">
    <property type="taxonomic scope" value="Bacteria"/>
</dbReference>
<dbReference type="InterPro" id="IPR001279">
    <property type="entry name" value="Metallo-B-lactamas"/>
</dbReference>
<dbReference type="GO" id="GO:0005737">
    <property type="term" value="C:cytoplasm"/>
    <property type="evidence" value="ECO:0007669"/>
    <property type="project" value="UniProtKB-SubCell"/>
</dbReference>
<protein>
    <recommendedName>
        <fullName evidence="6">Octanoyltransferase</fullName>
        <ecNumber evidence="6">2.3.1.181</ecNumber>
    </recommendedName>
    <alternativeName>
        <fullName evidence="6">Lipoate-protein ligase B</fullName>
    </alternativeName>
    <alternativeName>
        <fullName evidence="6">Lipoyl/octanoyl transferase</fullName>
    </alternativeName>
    <alternativeName>
        <fullName evidence="6">Octanoyl-[acyl-carrier-protein]-protein N-octanoyltransferase</fullName>
    </alternativeName>
</protein>
<dbReference type="InterPro" id="IPR045864">
    <property type="entry name" value="aa-tRNA-synth_II/BPL/LPL"/>
</dbReference>
<dbReference type="CDD" id="cd16279">
    <property type="entry name" value="metallo-hydrolase-like_MBL-fold"/>
    <property type="match status" value="1"/>
</dbReference>
<dbReference type="PANTHER" id="PTHR10993">
    <property type="entry name" value="OCTANOYLTRANSFERASE"/>
    <property type="match status" value="1"/>
</dbReference>
<dbReference type="GO" id="GO:0033819">
    <property type="term" value="F:lipoyl(octanoyl) transferase activity"/>
    <property type="evidence" value="ECO:0007669"/>
    <property type="project" value="UniProtKB-EC"/>
</dbReference>
<reference evidence="9" key="1">
    <citation type="submission" date="2011-04" db="EMBL/GenBank/DDBJ databases">
        <title>The complete genome of Porphyromonas asaccharolytica DSM 20707.</title>
        <authorList>
            <person name="Lucas S."/>
            <person name="Han J."/>
            <person name="Lapidus A."/>
            <person name="Bruce D."/>
            <person name="Goodwin L."/>
            <person name="Pitluck S."/>
            <person name="Peters L."/>
            <person name="Kyrpides N."/>
            <person name="Mavromatis K."/>
            <person name="Ivanova N."/>
            <person name="Ovchinnikova G."/>
            <person name="Pagani I."/>
            <person name="Lu M."/>
            <person name="Detter J.C."/>
            <person name="Tapia R."/>
            <person name="Han C."/>
            <person name="Land M."/>
            <person name="Hauser L."/>
            <person name="Markowitz V."/>
            <person name="Cheng J.-F."/>
            <person name="Hugenholtz P."/>
            <person name="Woyke T."/>
            <person name="Wu D."/>
            <person name="Gronow S."/>
            <person name="Wellnitz S."/>
            <person name="Brambilla E."/>
            <person name="Klenk H.-P."/>
            <person name="Eisen J.A."/>
        </authorList>
    </citation>
    <scope>NUCLEOTIDE SEQUENCE [LARGE SCALE GENOMIC DNA]</scope>
    <source>
        <strain evidence="9">ATCC 25260 / DSM 20707 / VPI 4198</strain>
    </source>
</reference>
<feature type="binding site" evidence="6">
    <location>
        <begin position="443"/>
        <end position="445"/>
    </location>
    <ligand>
        <name>substrate</name>
    </ligand>
</feature>
<feature type="domain" description="BPL/LPL catalytic" evidence="7">
    <location>
        <begin position="326"/>
        <end position="514"/>
    </location>
</feature>
<comment type="pathway">
    <text evidence="1 6">Protein modification; protein lipoylation via endogenous pathway; protein N(6)-(lipoyl)lysine from octanoyl-[acyl-carrier-protein]: step 1/2.</text>
</comment>
<dbReference type="NCBIfam" id="NF010925">
    <property type="entry name" value="PRK14345.1"/>
    <property type="match status" value="1"/>
</dbReference>
<feature type="active site" description="Acyl-thioester intermediate" evidence="6">
    <location>
        <position position="474"/>
    </location>
</feature>
<comment type="similarity">
    <text evidence="6">Belongs to the LipB family.</text>
</comment>
<dbReference type="KEGG" id="pah:Poras_1205"/>
<gene>
    <name evidence="6" type="primary">lipB</name>
    <name evidence="8" type="ordered locus">Poras_1205</name>
</gene>
<name>F4KLR1_PORAD</name>
<dbReference type="EC" id="2.3.1.181" evidence="6"/>
<dbReference type="SUPFAM" id="SSF55681">
    <property type="entry name" value="Class II aaRS and biotin synthetases"/>
    <property type="match status" value="1"/>
</dbReference>
<keyword evidence="9" id="KW-1185">Reference proteome</keyword>
<dbReference type="Pfam" id="PF12706">
    <property type="entry name" value="Lactamase_B_2"/>
    <property type="match status" value="1"/>
</dbReference>
<dbReference type="HOGENOM" id="CLU_053840_0_0_10"/>
<dbReference type="CDD" id="cd16444">
    <property type="entry name" value="LipB"/>
    <property type="match status" value="1"/>
</dbReference>
<dbReference type="InterPro" id="IPR000544">
    <property type="entry name" value="Octanoyltransferase"/>
</dbReference>
<evidence type="ECO:0000256" key="6">
    <source>
        <dbReference type="HAMAP-Rule" id="MF_00013"/>
    </source>
</evidence>
<comment type="miscellaneous">
    <text evidence="6">In the reaction, the free carboxyl group of octanoic acid is attached via an amide linkage to the epsilon-amino group of a specific lysine residue of lipoyl domains of lipoate-dependent enzymes.</text>
</comment>
<dbReference type="STRING" id="879243.Poras_1205"/>
<sequence>MLSRLNSPSPQIIELLGSGTSTGVPEVGCYCRTCLSLDPRDQRTRTSTLVVSPSGKRILIDCSADFRQQALLAGIDHLDAIILTHQHYDHIGGLDDLRTISWRTELPIYAEPNVLEAIKSRLHYYFGPHRYPGTPHLTLHPISSLEPFTLYDLTIEPIRVMHGKQPILGYRIGNFGFLTDLKSIAPEELEKLRGVELLFVNGLRYTKPHPTHQTIEEAIELTARVQPQRSYIIHLSHHAPPTAELQERLPKWVYVGYDGLTLRYTEGAGYTEEAGYAPQTMQGKLSRSGAEPFAYKDCGRIDYQEALEMQLRLWQERIDAKIAHQTVPEDVLLFCEHEPVLTIGKHGKQTNLLVSEALLNSKGIQLVQIERGGDITYHGPGQITGYPIFDLEHYGVGIKEYIHTMEQCIIDLLYLYGIRAERLEGATGVWIDAHTPQARKICAIGVHTSRYVTMHGFALNVNTDLSYFQLINPCGFTDKGVTSMELEIGRGEVYFPLVKHQLEGLFRKHFTHLMYHLPNDDIL</sequence>
<dbReference type="InterPro" id="IPR004143">
    <property type="entry name" value="BPL_LPL_catalytic"/>
</dbReference>
<dbReference type="Gene3D" id="3.30.930.10">
    <property type="entry name" value="Bira Bifunctional Protein, Domain 2"/>
    <property type="match status" value="1"/>
</dbReference>
<dbReference type="AlphaFoldDB" id="F4KLR1"/>
<keyword evidence="3 6" id="KW-0808">Transferase</keyword>
<dbReference type="eggNOG" id="COG1235">
    <property type="taxonomic scope" value="Bacteria"/>
</dbReference>
<dbReference type="PROSITE" id="PS01313">
    <property type="entry name" value="LIPB"/>
    <property type="match status" value="1"/>
</dbReference>
<evidence type="ECO:0000256" key="1">
    <source>
        <dbReference type="ARBA" id="ARBA00004821"/>
    </source>
</evidence>
<dbReference type="Gene3D" id="3.60.15.10">
    <property type="entry name" value="Ribonuclease Z/Hydroxyacylglutathione hydrolase-like"/>
    <property type="match status" value="1"/>
</dbReference>
<dbReference type="InterPro" id="IPR036866">
    <property type="entry name" value="RibonucZ/Hydroxyglut_hydro"/>
</dbReference>
<dbReference type="PANTHER" id="PTHR10993:SF12">
    <property type="entry name" value="OCTANOYLTRANSFERASE"/>
    <property type="match status" value="1"/>
</dbReference>
<evidence type="ECO:0000313" key="8">
    <source>
        <dbReference type="EMBL" id="AEE13146.1"/>
    </source>
</evidence>
<evidence type="ECO:0000259" key="7">
    <source>
        <dbReference type="PROSITE" id="PS51733"/>
    </source>
</evidence>
<dbReference type="NCBIfam" id="TIGR00214">
    <property type="entry name" value="lipB"/>
    <property type="match status" value="1"/>
</dbReference>
<proteinExistence type="inferred from homology"/>
<evidence type="ECO:0000256" key="3">
    <source>
        <dbReference type="ARBA" id="ARBA00022679"/>
    </source>
</evidence>
<keyword evidence="4 6" id="KW-0012">Acyltransferase</keyword>